<evidence type="ECO:0000259" key="4">
    <source>
        <dbReference type="SMART" id="SM00560"/>
    </source>
</evidence>
<dbReference type="PANTHER" id="PTHR42535:SF2">
    <property type="entry name" value="CHROMOSOME UNDETERMINED SCAFFOLD_146, WHOLE GENOME SHOTGUN SEQUENCE"/>
    <property type="match status" value="1"/>
</dbReference>
<evidence type="ECO:0000256" key="2">
    <source>
        <dbReference type="ARBA" id="ARBA00023157"/>
    </source>
</evidence>
<dbReference type="Pfam" id="PF13385">
    <property type="entry name" value="Laminin_G_3"/>
    <property type="match status" value="6"/>
</dbReference>
<evidence type="ECO:0000256" key="3">
    <source>
        <dbReference type="SAM" id="Phobius"/>
    </source>
</evidence>
<evidence type="ECO:0000313" key="5">
    <source>
        <dbReference type="EMBL" id="PIZ98960.1"/>
    </source>
</evidence>
<dbReference type="Pfam" id="PF10102">
    <property type="entry name" value="DUF2341"/>
    <property type="match status" value="1"/>
</dbReference>
<comment type="caution">
    <text evidence="5">The sequence shown here is derived from an EMBL/GenBank/DDBJ whole genome shotgun (WGS) entry which is preliminary data.</text>
</comment>
<protein>
    <recommendedName>
        <fullName evidence="4">LamG-like jellyroll fold domain-containing protein</fullName>
    </recommendedName>
</protein>
<keyword evidence="3" id="KW-1133">Transmembrane helix</keyword>
<feature type="domain" description="LamG-like jellyroll fold" evidence="4">
    <location>
        <begin position="1079"/>
        <end position="1203"/>
    </location>
</feature>
<dbReference type="SMART" id="SM00560">
    <property type="entry name" value="LamGL"/>
    <property type="match status" value="6"/>
</dbReference>
<dbReference type="InterPro" id="IPR013320">
    <property type="entry name" value="ConA-like_dom_sf"/>
</dbReference>
<keyword evidence="1" id="KW-0732">Signal</keyword>
<feature type="domain" description="LamG-like jellyroll fold" evidence="4">
    <location>
        <begin position="883"/>
        <end position="1009"/>
    </location>
</feature>
<accession>A0A2M7VEM1</accession>
<dbReference type="Proteomes" id="UP000230405">
    <property type="component" value="Unassembled WGS sequence"/>
</dbReference>
<feature type="domain" description="LamG-like jellyroll fold" evidence="4">
    <location>
        <begin position="653"/>
        <end position="781"/>
    </location>
</feature>
<dbReference type="EMBL" id="PFPO01000054">
    <property type="protein sequence ID" value="PIZ98960.1"/>
    <property type="molecule type" value="Genomic_DNA"/>
</dbReference>
<name>A0A2M7VEM1_9BACT</name>
<gene>
    <name evidence="5" type="ORF">COX77_02905</name>
</gene>
<dbReference type="Pfam" id="PF21722">
    <property type="entry name" value="Gly_rich_2"/>
    <property type="match status" value="1"/>
</dbReference>
<keyword evidence="2" id="KW-1015">Disulfide bond</keyword>
<feature type="domain" description="LamG-like jellyroll fold" evidence="4">
    <location>
        <begin position="1291"/>
        <end position="1424"/>
    </location>
</feature>
<feature type="transmembrane region" description="Helical" evidence="3">
    <location>
        <begin position="12"/>
        <end position="31"/>
    </location>
</feature>
<dbReference type="SUPFAM" id="SSF49899">
    <property type="entry name" value="Concanavalin A-like lectins/glucanases"/>
    <property type="match status" value="6"/>
</dbReference>
<proteinExistence type="predicted"/>
<sequence length="1887" mass="200286">MKIKISKKNIYYIASIITTAVIIVVGIVYFFRNPESAAAWFNDDWYYRQSVPITNAGSALTDYQIAITLDTATLITAGKMQSDCDDIRFTDAQGNVLPYWIEENNPGCNSATTKIWTKASSVPAGSSTIYLYYGNKSITSAQDGNDTFIFFDDFSGTLSKWTSDGNWSISSGRAMHSKTSGTWDYIYADVPPAVNSIIESRLGYLQNDGSTHHELGLFIRGTGTGDSANIQNIVRIEDANLYYNNYATTQTPAITTAYNTYYKETFVASAGNIVAKLDDVTKVTDTTAHTTESKIGYRAVQAEGYVDWIMARQYAATEPTVGSLGTEEKGTAPIAYWRFDEGNGTIAGNNIFPGVEATGGTIQDINGYRIHTFTGAGTFTVTKGGNVEVLVVAGGGGGGSSAASGGGGGGGGAGGLIYQATYAVTQDQAVPVTVGTGGAPGTTGANLPGVAGGNSSFGSITATGGGRGVQQQANGFAGGSGSGGGYNGYTTVTYGGSGVAGQGNAGGNTPQLSWAGGAGGGGAGGPGGVNKANHGGGDGGLGLTYSISGSAVTYARGGSGGSNNPAASVANTGEGGDAAYAQATAYAGADGVVIIRYPLGNNGTLTNMSATPSPTSGWQTEDKCVSGKCLAFDGTDDYVSNGNSTVINFSNNGTFTFSVWVKPNTLVSAWRRGIIVQESYLTSGYRFGFVNGGQPVFWTNQSGGTLSLSSSTNLVANQWNHIEVTYDNQQAYMYLNGVQTGSATGTYVSGTNTMQIGYQVNEKFSGLIDDVKVYNYARTTAQVLQDYNAGLSGISAASGASTTMGATSQKWMSDNLVGYWKMDESSWNGTPNEMVDSSGNGGHGVAVSGATTTTGKFGNAGSFDGVDDYVSISDANLTTDDFTAFTMNMWLYATSANLADPWIYWGLGYSYGAGCTGSKVDFSTYDTSTQQTCSNTVFPVNSWAMLTMTYDSVTGLKRIYINGVLDATESGVTGTMAAGSDLYFGDIYAANFTGKMDEVRMYSRALSAAEVSKLYEWAPGPLAYWKLDDNTGTTVNDSSGNGYASSTFTTPTWTVGKRGSALNFDGNDIIGFTYSGTLPALTIGVWIYPTDVSGWKAILQTSDTGDRAFYVRAGYLHFYNGAETCNSSLAVAANQWQYAVMTIDSSDAVKYYLNGKPAGGCAGGASARVATYFHLSGRLTSDTENFVGKIDDAKIYNYVRTSKQIMEDMGAGVAGPMAYWLFEEGQGSSVLDATGNGFAGTLTIGATGTQTTVTQARQNGILGKFGKSLNFDGTDDYVDLGNVTALNSFADYFSVSAWVKTSVNSGIQTIAGRDNDWRLLKNSTSYVFEHRNTSQNIVYSQSVNTSTDWVHVVATFSKDEGYAKLYLNGKLVDSDAQAGTTRSGDTHNYIGCNYAYHGDGYYNDYFFNGKIDDLKYYSYALTAADVLKDYNQGGSLRAGGNTEAGDTGNTPVAWWKMDDNTGTLAVDSSGNGYTGTLANSPTWTAGKNGSALKFNGTNQTVSTVSLQSALNGKAAMTMSAWVKPVNITTNRYYEIMRQQGTPDLLFAFQEYGTIMSFGLYTAVSYSELDVPITASNYTDGRWHHFEAVYDGATKKMYIDGILQTTTESKTGAIVASSSTNYIGSSQGVGEYFNGRIDDVKVYDYARTPAQVAYDYNRGKPVAYWAMDEGSGSTIRDFTGNGNTGTLTIGATGTQTTTTQAWTAGASGKYGTSLNFDANDDYFSVTSNSTINMTTDMSISLWLKRTSIAGAQTRTNILFKLATSTNPIRLGYCLDINNTTNKLEAWWGINTGYNTSTSNSAITDTNWHHIAITRSGTQVYMYIDGKLDQSNTYSESSWNISNQNLLISANTWDRNSVNGQMDDLRIYNYALTAEQVKQAMIQGGSARY</sequence>
<dbReference type="InterPro" id="IPR049304">
    <property type="entry name" value="Gly_rich_dom"/>
</dbReference>
<dbReference type="InterPro" id="IPR018765">
    <property type="entry name" value="DUF2341"/>
</dbReference>
<feature type="domain" description="LamG-like jellyroll fold" evidence="4">
    <location>
        <begin position="1514"/>
        <end position="1649"/>
    </location>
</feature>
<reference evidence="6" key="1">
    <citation type="submission" date="2017-09" db="EMBL/GenBank/DDBJ databases">
        <title>Depth-based differentiation of microbial function through sediment-hosted aquifers and enrichment of novel symbionts in the deep terrestrial subsurface.</title>
        <authorList>
            <person name="Probst A.J."/>
            <person name="Ladd B."/>
            <person name="Jarett J.K."/>
            <person name="Geller-Mcgrath D.E."/>
            <person name="Sieber C.M.K."/>
            <person name="Emerson J.B."/>
            <person name="Anantharaman K."/>
            <person name="Thomas B.C."/>
            <person name="Malmstrom R."/>
            <person name="Stieglmeier M."/>
            <person name="Klingl A."/>
            <person name="Woyke T."/>
            <person name="Ryan C.M."/>
            <person name="Banfield J.F."/>
        </authorList>
    </citation>
    <scope>NUCLEOTIDE SEQUENCE [LARGE SCALE GENOMIC DNA]</scope>
</reference>
<dbReference type="InterPro" id="IPR006558">
    <property type="entry name" value="LamG-like"/>
</dbReference>
<evidence type="ECO:0000256" key="1">
    <source>
        <dbReference type="ARBA" id="ARBA00022729"/>
    </source>
</evidence>
<keyword evidence="3" id="KW-0472">Membrane</keyword>
<dbReference type="PANTHER" id="PTHR42535">
    <property type="entry name" value="OOKINETE PROTEIN, PUTATIVE-RELATED"/>
    <property type="match status" value="1"/>
</dbReference>
<dbReference type="Gene3D" id="2.60.120.200">
    <property type="match status" value="6"/>
</dbReference>
<feature type="domain" description="LamG-like jellyroll fold" evidence="4">
    <location>
        <begin position="1734"/>
        <end position="1873"/>
    </location>
</feature>
<keyword evidence="3" id="KW-0812">Transmembrane</keyword>
<evidence type="ECO:0000313" key="6">
    <source>
        <dbReference type="Proteomes" id="UP000230405"/>
    </source>
</evidence>
<organism evidence="5 6">
    <name type="scientific">Candidatus Komeilibacteria bacterium CG_4_10_14_0_2_um_filter_37_10</name>
    <dbReference type="NCBI Taxonomy" id="1974470"/>
    <lineage>
        <taxon>Bacteria</taxon>
        <taxon>Candidatus Komeiliibacteriota</taxon>
    </lineage>
</organism>